<protein>
    <recommendedName>
        <fullName evidence="3">Glutamine--fructose-6-phosphate aminotransferase [isomerizing]</fullName>
        <ecNumber evidence="2">2.6.1.16</ecNumber>
    </recommendedName>
</protein>
<dbReference type="CDD" id="cd01907">
    <property type="entry name" value="GlxB"/>
    <property type="match status" value="1"/>
</dbReference>
<dbReference type="PANTHER" id="PTHR10937:SF0">
    <property type="entry name" value="GLUTAMINE--FRUCTOSE-6-PHOSPHATE TRANSAMINASE (ISOMERIZING)"/>
    <property type="match status" value="1"/>
</dbReference>
<evidence type="ECO:0000313" key="8">
    <source>
        <dbReference type="EMBL" id="MCT8330885.1"/>
    </source>
</evidence>
<evidence type="ECO:0000256" key="2">
    <source>
        <dbReference type="ARBA" id="ARBA00012916"/>
    </source>
</evidence>
<accession>A0ABT2NQB3</accession>
<dbReference type="PROSITE" id="PS51278">
    <property type="entry name" value="GATASE_TYPE_2"/>
    <property type="match status" value="1"/>
</dbReference>
<dbReference type="EMBL" id="JAOCQF010000003">
    <property type="protein sequence ID" value="MCT8330885.1"/>
    <property type="molecule type" value="Genomic_DNA"/>
</dbReference>
<reference evidence="9" key="1">
    <citation type="submission" date="2023-07" db="EMBL/GenBank/DDBJ databases">
        <title>Defluviimonas sediminis sp. nov., isolated from mangrove sediment.</title>
        <authorList>
            <person name="Liu L."/>
            <person name="Li J."/>
            <person name="Huang Y."/>
            <person name="Pan J."/>
            <person name="Li M."/>
        </authorList>
    </citation>
    <scope>NUCLEOTIDE SEQUENCE [LARGE SCALE GENOMIC DNA]</scope>
    <source>
        <strain evidence="9">FT324</strain>
    </source>
</reference>
<keyword evidence="9" id="KW-1185">Reference proteome</keyword>
<proteinExistence type="predicted"/>
<keyword evidence="4" id="KW-0032">Aminotransferase</keyword>
<evidence type="ECO:0000256" key="5">
    <source>
        <dbReference type="ARBA" id="ARBA00022679"/>
    </source>
</evidence>
<comment type="catalytic activity">
    <reaction evidence="1">
        <text>D-fructose 6-phosphate + L-glutamine = D-glucosamine 6-phosphate + L-glutamate</text>
        <dbReference type="Rhea" id="RHEA:13237"/>
        <dbReference type="ChEBI" id="CHEBI:29985"/>
        <dbReference type="ChEBI" id="CHEBI:58359"/>
        <dbReference type="ChEBI" id="CHEBI:58725"/>
        <dbReference type="ChEBI" id="CHEBI:61527"/>
        <dbReference type="EC" id="2.6.1.16"/>
    </reaction>
</comment>
<dbReference type="SUPFAM" id="SSF56235">
    <property type="entry name" value="N-terminal nucleophile aminohydrolases (Ntn hydrolases)"/>
    <property type="match status" value="1"/>
</dbReference>
<dbReference type="RefSeq" id="WP_261496784.1">
    <property type="nucleotide sequence ID" value="NZ_JAOCQF010000003.1"/>
</dbReference>
<name>A0ABT2NQB3_9RHOB</name>
<evidence type="ECO:0000259" key="7">
    <source>
        <dbReference type="PROSITE" id="PS51278"/>
    </source>
</evidence>
<dbReference type="PANTHER" id="PTHR10937">
    <property type="entry name" value="GLUCOSAMINE--FRUCTOSE-6-PHOSPHATE AMINOTRANSFERASE, ISOMERIZING"/>
    <property type="match status" value="1"/>
</dbReference>
<comment type="caution">
    <text evidence="8">The sequence shown here is derived from an EMBL/GenBank/DDBJ whole genome shotgun (WGS) entry which is preliminary data.</text>
</comment>
<keyword evidence="6 8" id="KW-0315">Glutamine amidotransferase</keyword>
<keyword evidence="5" id="KW-0808">Transferase</keyword>
<dbReference type="EC" id="2.6.1.16" evidence="2"/>
<dbReference type="Pfam" id="PF13522">
    <property type="entry name" value="GATase_6"/>
    <property type="match status" value="1"/>
</dbReference>
<dbReference type="Gene3D" id="3.60.20.10">
    <property type="entry name" value="Glutamine Phosphoribosylpyrophosphate, subunit 1, domain 1"/>
    <property type="match status" value="1"/>
</dbReference>
<evidence type="ECO:0000256" key="1">
    <source>
        <dbReference type="ARBA" id="ARBA00001031"/>
    </source>
</evidence>
<gene>
    <name evidence="8" type="ORF">N5I32_15305</name>
</gene>
<evidence type="ECO:0000256" key="4">
    <source>
        <dbReference type="ARBA" id="ARBA00022576"/>
    </source>
</evidence>
<sequence>MCGIVGLFLKDPSLEPKLGAMLADMLVTMTDRGPDSAGIAIYSGARDGIGKITVQSAQPEADFRNLDEDLRNAIGQPVLLLRKSTHAVLEVPIGQIEAARSALAHLRPGVKIMSVGDSIEIFKEVGLPKDVAARFAVAQMKGSHGIGHTRMATESAVTTMGAHPFSTGSDQCLVHNGSLSNHNSVRRDLIRAGMAFETENDTEVAAAFLSHKMDEGAGLGEAMEATLTDLDGFFTFVVGTRNGFGVVRDPIACKPAVMAETDQYVAFGSEYRALVDLPGIENARVWEPEPATVYFWER</sequence>
<evidence type="ECO:0000256" key="6">
    <source>
        <dbReference type="ARBA" id="ARBA00022962"/>
    </source>
</evidence>
<evidence type="ECO:0000256" key="3">
    <source>
        <dbReference type="ARBA" id="ARBA00016090"/>
    </source>
</evidence>
<evidence type="ECO:0000313" key="9">
    <source>
        <dbReference type="Proteomes" id="UP001205601"/>
    </source>
</evidence>
<dbReference type="Proteomes" id="UP001205601">
    <property type="component" value="Unassembled WGS sequence"/>
</dbReference>
<dbReference type="InterPro" id="IPR029055">
    <property type="entry name" value="Ntn_hydrolases_N"/>
</dbReference>
<feature type="domain" description="Glutamine amidotransferase type-2" evidence="7">
    <location>
        <begin position="2"/>
        <end position="298"/>
    </location>
</feature>
<dbReference type="InterPro" id="IPR017932">
    <property type="entry name" value="GATase_2_dom"/>
</dbReference>
<organism evidence="8 9">
    <name type="scientific">Albidovulum sediminis</name>
    <dbReference type="NCBI Taxonomy" id="3066345"/>
    <lineage>
        <taxon>Bacteria</taxon>
        <taxon>Pseudomonadati</taxon>
        <taxon>Pseudomonadota</taxon>
        <taxon>Alphaproteobacteria</taxon>
        <taxon>Rhodobacterales</taxon>
        <taxon>Paracoccaceae</taxon>
        <taxon>Albidovulum</taxon>
    </lineage>
</organism>